<organism evidence="1 2">
    <name type="scientific">Pluteus cervinus</name>
    <dbReference type="NCBI Taxonomy" id="181527"/>
    <lineage>
        <taxon>Eukaryota</taxon>
        <taxon>Fungi</taxon>
        <taxon>Dikarya</taxon>
        <taxon>Basidiomycota</taxon>
        <taxon>Agaricomycotina</taxon>
        <taxon>Agaricomycetes</taxon>
        <taxon>Agaricomycetidae</taxon>
        <taxon>Agaricales</taxon>
        <taxon>Pluteineae</taxon>
        <taxon>Pluteaceae</taxon>
        <taxon>Pluteus</taxon>
    </lineage>
</organism>
<sequence>MASLNRPPLTAIKFDDDDGKHIRIYYQSPDGDIKEAPYDQHSGWSSRPENIVGCGKLNTDIGATCWANGAQIRVYFLNEEGRIIETDGRMTGKYHAAPYSRLGAVNYQNGKHIRVYYQDTSNKLREAIYRSNRGWTEGTSTLPVALPGTTLATATNPNDNGQLWVYFQTNELELQEYWYKPSPFLDLVDISYAIRYNASTPGFHRGDFRTDKIYLPGAPISAAMWNDPVKIRVLTVDETNKLCVTAWDGGWAPTQELTESAAVSDLALISVAGSTEPPSPLRLYFRNSDAGITEFASQDGTNWSEDTIAL</sequence>
<keyword evidence="2" id="KW-1185">Reference proteome</keyword>
<gene>
    <name evidence="1" type="ORF">BDN72DRAFT_855571</name>
</gene>
<dbReference type="Proteomes" id="UP000308600">
    <property type="component" value="Unassembled WGS sequence"/>
</dbReference>
<protein>
    <submittedName>
        <fullName evidence="1">Fucose-specific lectin</fullName>
    </submittedName>
</protein>
<accession>A0ACD3B2Y9</accession>
<proteinExistence type="predicted"/>
<evidence type="ECO:0000313" key="2">
    <source>
        <dbReference type="Proteomes" id="UP000308600"/>
    </source>
</evidence>
<evidence type="ECO:0000313" key="1">
    <source>
        <dbReference type="EMBL" id="TFK72403.1"/>
    </source>
</evidence>
<reference evidence="1 2" key="1">
    <citation type="journal article" date="2019" name="Nat. Ecol. Evol.">
        <title>Megaphylogeny resolves global patterns of mushroom evolution.</title>
        <authorList>
            <person name="Varga T."/>
            <person name="Krizsan K."/>
            <person name="Foldi C."/>
            <person name="Dima B."/>
            <person name="Sanchez-Garcia M."/>
            <person name="Sanchez-Ramirez S."/>
            <person name="Szollosi G.J."/>
            <person name="Szarkandi J.G."/>
            <person name="Papp V."/>
            <person name="Albert L."/>
            <person name="Andreopoulos W."/>
            <person name="Angelini C."/>
            <person name="Antonin V."/>
            <person name="Barry K.W."/>
            <person name="Bougher N.L."/>
            <person name="Buchanan P."/>
            <person name="Buyck B."/>
            <person name="Bense V."/>
            <person name="Catcheside P."/>
            <person name="Chovatia M."/>
            <person name="Cooper J."/>
            <person name="Damon W."/>
            <person name="Desjardin D."/>
            <person name="Finy P."/>
            <person name="Geml J."/>
            <person name="Haridas S."/>
            <person name="Hughes K."/>
            <person name="Justo A."/>
            <person name="Karasinski D."/>
            <person name="Kautmanova I."/>
            <person name="Kiss B."/>
            <person name="Kocsube S."/>
            <person name="Kotiranta H."/>
            <person name="LaButti K.M."/>
            <person name="Lechner B.E."/>
            <person name="Liimatainen K."/>
            <person name="Lipzen A."/>
            <person name="Lukacs Z."/>
            <person name="Mihaltcheva S."/>
            <person name="Morgado L.N."/>
            <person name="Niskanen T."/>
            <person name="Noordeloos M.E."/>
            <person name="Ohm R.A."/>
            <person name="Ortiz-Santana B."/>
            <person name="Ovrebo C."/>
            <person name="Racz N."/>
            <person name="Riley R."/>
            <person name="Savchenko A."/>
            <person name="Shiryaev A."/>
            <person name="Soop K."/>
            <person name="Spirin V."/>
            <person name="Szebenyi C."/>
            <person name="Tomsovsky M."/>
            <person name="Tulloss R.E."/>
            <person name="Uehling J."/>
            <person name="Grigoriev I.V."/>
            <person name="Vagvolgyi C."/>
            <person name="Papp T."/>
            <person name="Martin F.M."/>
            <person name="Miettinen O."/>
            <person name="Hibbett D.S."/>
            <person name="Nagy L.G."/>
        </authorList>
    </citation>
    <scope>NUCLEOTIDE SEQUENCE [LARGE SCALE GENOMIC DNA]</scope>
    <source>
        <strain evidence="1 2">NL-1719</strain>
    </source>
</reference>
<dbReference type="EMBL" id="ML208286">
    <property type="protein sequence ID" value="TFK72403.1"/>
    <property type="molecule type" value="Genomic_DNA"/>
</dbReference>
<name>A0ACD3B2Y9_9AGAR</name>